<dbReference type="Pfam" id="PF04906">
    <property type="entry name" value="Tweety"/>
    <property type="match status" value="1"/>
</dbReference>
<dbReference type="GO" id="GO:0034707">
    <property type="term" value="C:chloride channel complex"/>
    <property type="evidence" value="ECO:0007669"/>
    <property type="project" value="UniProtKB-UniRule"/>
</dbReference>
<feature type="compositionally biased region" description="Polar residues" evidence="14">
    <location>
        <begin position="515"/>
        <end position="526"/>
    </location>
</feature>
<dbReference type="GO" id="GO:0072320">
    <property type="term" value="F:volume-sensitive chloride channel activity"/>
    <property type="evidence" value="ECO:0007669"/>
    <property type="project" value="TreeGrafter"/>
</dbReference>
<comment type="subcellular location">
    <subcellularLocation>
        <location evidence="1 13">Cell membrane</location>
        <topology evidence="1 13">Multi-pass membrane protein</topology>
    </subcellularLocation>
</comment>
<feature type="region of interest" description="Disordered" evidence="14">
    <location>
        <begin position="504"/>
        <end position="526"/>
    </location>
</feature>
<keyword evidence="8 13" id="KW-0472">Membrane</keyword>
<keyword evidence="7 13" id="KW-0406">Ion transport</keyword>
<evidence type="ECO:0000256" key="14">
    <source>
        <dbReference type="SAM" id="MobiDB-lite"/>
    </source>
</evidence>
<dbReference type="InterPro" id="IPR006990">
    <property type="entry name" value="Tweety"/>
</dbReference>
<evidence type="ECO:0000256" key="11">
    <source>
        <dbReference type="ARBA" id="ARBA00023214"/>
    </source>
</evidence>
<sequence>MQKMEPPSVIVRLLHSVPRYNITLHRVSNAFNPNSDSYVESLGILASIPAAVLIVSLIGLLLYLLTRCCDRKPRRSKSNACQKCTLLIVTILCGCAIGLGLYGNDDLHNGVLQVFGSGRQVEQLVKSVRNQTDTLKHNLKSRVVMSELEDIFDKPTSNQTALTIVLYTVRQVKDNTTLAINALEAVSYFIRSSHSEVTIKNVLDTAEFYESIRWPVTLGFLAVLLLLCTILIIGVARSSRCALIFFSVFGLLGVTLCWLLSSIYLAGAIALGDFCVKPNEYICSQQKVPDIHYTNCGTVGTNPFILRLNESRDNVDRAKDALQIVSRISMDMYPRVDVGSKISHIQAELDNSKRQLMVLSTMLDPRTVQQHYNTATKGLCGASLFGLALMLVASLLSAFFLTILVCVDSHAWIYLAKKRPYGDKSETTPLFPSASSMSPTAPILSGTSTINRTLLHHQQQNQMSGINSASGTMSRNGTAGLRGLEYSGDSPPPDYNVVVHGNRTSTGHHTLGRLPSQQSSYLSGPNNGKYATLSKQCKTLESNDFY</sequence>
<accession>A0A1L8D965</accession>
<dbReference type="EMBL" id="GFDF01011204">
    <property type="protein sequence ID" value="JAV02880.1"/>
    <property type="molecule type" value="Transcribed_RNA"/>
</dbReference>
<evidence type="ECO:0000256" key="7">
    <source>
        <dbReference type="ARBA" id="ARBA00023065"/>
    </source>
</evidence>
<comment type="similarity">
    <text evidence="2 13">Belongs to the tweety family.</text>
</comment>
<keyword evidence="6 13" id="KW-1133">Transmembrane helix</keyword>
<evidence type="ECO:0000256" key="10">
    <source>
        <dbReference type="ARBA" id="ARBA00023180"/>
    </source>
</evidence>
<dbReference type="PANTHER" id="PTHR12424">
    <property type="entry name" value="TWEETY-RELATED"/>
    <property type="match status" value="1"/>
</dbReference>
<comment type="function">
    <text evidence="13">Probable chloride channel.</text>
</comment>
<evidence type="ECO:0000256" key="5">
    <source>
        <dbReference type="ARBA" id="ARBA00022692"/>
    </source>
</evidence>
<keyword evidence="3 13" id="KW-0813">Transport</keyword>
<feature type="transmembrane region" description="Helical" evidence="13">
    <location>
        <begin position="42"/>
        <end position="65"/>
    </location>
</feature>
<evidence type="ECO:0000256" key="8">
    <source>
        <dbReference type="ARBA" id="ARBA00023136"/>
    </source>
</evidence>
<protein>
    <recommendedName>
        <fullName evidence="13">Protein tweety homolog</fullName>
    </recommendedName>
</protein>
<dbReference type="GO" id="GO:0005886">
    <property type="term" value="C:plasma membrane"/>
    <property type="evidence" value="ECO:0007669"/>
    <property type="project" value="UniProtKB-SubCell"/>
</dbReference>
<proteinExistence type="inferred from homology"/>
<evidence type="ECO:0000256" key="3">
    <source>
        <dbReference type="ARBA" id="ARBA00022448"/>
    </source>
</evidence>
<dbReference type="PANTHER" id="PTHR12424:SF18">
    <property type="entry name" value="PROTEIN TWEETY-2"/>
    <property type="match status" value="1"/>
</dbReference>
<evidence type="ECO:0000313" key="15">
    <source>
        <dbReference type="EMBL" id="JAV02880.1"/>
    </source>
</evidence>
<reference evidence="15" key="1">
    <citation type="submission" date="2016-12" db="EMBL/GenBank/DDBJ databases">
        <title>An insight into the sialome and mialome of the sand fly, Nyssomyia neivai.</title>
        <authorList>
            <person name="Sebastian V."/>
            <person name="Goulart T.M."/>
            <person name="Oliveira W."/>
            <person name="Calvo E."/>
            <person name="Oliveira L.F."/>
            <person name="Pinto M.C."/>
            <person name="Rosselino A.M."/>
            <person name="Ribeiro J.M."/>
        </authorList>
    </citation>
    <scope>NUCLEOTIDE SEQUENCE</scope>
</reference>
<keyword evidence="9 13" id="KW-0869">Chloride channel</keyword>
<organism evidence="15">
    <name type="scientific">Nyssomyia neivai</name>
    <dbReference type="NCBI Taxonomy" id="330878"/>
    <lineage>
        <taxon>Eukaryota</taxon>
        <taxon>Metazoa</taxon>
        <taxon>Ecdysozoa</taxon>
        <taxon>Arthropoda</taxon>
        <taxon>Hexapoda</taxon>
        <taxon>Insecta</taxon>
        <taxon>Pterygota</taxon>
        <taxon>Neoptera</taxon>
        <taxon>Endopterygota</taxon>
        <taxon>Diptera</taxon>
        <taxon>Nematocera</taxon>
        <taxon>Psychodoidea</taxon>
        <taxon>Psychodidae</taxon>
        <taxon>Nyssomyia</taxon>
    </lineage>
</organism>
<feature type="transmembrane region" description="Helical" evidence="13">
    <location>
        <begin position="384"/>
        <end position="407"/>
    </location>
</feature>
<feature type="transmembrane region" description="Helical" evidence="13">
    <location>
        <begin position="86"/>
        <end position="103"/>
    </location>
</feature>
<name>A0A1L8D965_9DIPT</name>
<evidence type="ECO:0000256" key="9">
    <source>
        <dbReference type="ARBA" id="ARBA00023173"/>
    </source>
</evidence>
<feature type="transmembrane region" description="Helical" evidence="13">
    <location>
        <begin position="243"/>
        <end position="271"/>
    </location>
</feature>
<keyword evidence="4" id="KW-1003">Cell membrane</keyword>
<dbReference type="AlphaFoldDB" id="A0A1L8D965"/>
<evidence type="ECO:0000256" key="4">
    <source>
        <dbReference type="ARBA" id="ARBA00022475"/>
    </source>
</evidence>
<keyword evidence="11 13" id="KW-0868">Chloride</keyword>
<evidence type="ECO:0000256" key="12">
    <source>
        <dbReference type="ARBA" id="ARBA00023303"/>
    </source>
</evidence>
<evidence type="ECO:0000256" key="2">
    <source>
        <dbReference type="ARBA" id="ARBA00009849"/>
    </source>
</evidence>
<keyword evidence="12 13" id="KW-0407">Ion channel</keyword>
<evidence type="ECO:0000256" key="13">
    <source>
        <dbReference type="RuleBase" id="RU361114"/>
    </source>
</evidence>
<keyword evidence="5 13" id="KW-0812">Transmembrane</keyword>
<evidence type="ECO:0000256" key="6">
    <source>
        <dbReference type="ARBA" id="ARBA00022989"/>
    </source>
</evidence>
<keyword evidence="10" id="KW-0325">Glycoprotein</keyword>
<evidence type="ECO:0000256" key="1">
    <source>
        <dbReference type="ARBA" id="ARBA00004651"/>
    </source>
</evidence>
<feature type="transmembrane region" description="Helical" evidence="13">
    <location>
        <begin position="212"/>
        <end position="236"/>
    </location>
</feature>
<dbReference type="GO" id="GO:0005229">
    <property type="term" value="F:intracellularly calcium-gated chloride channel activity"/>
    <property type="evidence" value="ECO:0007669"/>
    <property type="project" value="TreeGrafter"/>
</dbReference>